<comment type="subcellular location">
    <subcellularLocation>
        <location evidence="1">Membrane</location>
        <topology evidence="1">Multi-pass membrane protein</topology>
    </subcellularLocation>
</comment>
<evidence type="ECO:0000313" key="9">
    <source>
        <dbReference type="Proteomes" id="UP000011626"/>
    </source>
</evidence>
<protein>
    <submittedName>
        <fullName evidence="8">ABC-2 type transporter</fullName>
    </submittedName>
</protein>
<dbReference type="InterPro" id="IPR047817">
    <property type="entry name" value="ABC2_TM_bact-type"/>
</dbReference>
<dbReference type="InterPro" id="IPR051784">
    <property type="entry name" value="Nod_factor_ABC_transporter"/>
</dbReference>
<keyword evidence="3 6" id="KW-1133">Transmembrane helix</keyword>
<feature type="transmembrane region" description="Helical" evidence="6">
    <location>
        <begin position="188"/>
        <end position="216"/>
    </location>
</feature>
<dbReference type="OrthoDB" id="147058at2157"/>
<dbReference type="PRINTS" id="PR00164">
    <property type="entry name" value="ABC2TRNSPORT"/>
</dbReference>
<dbReference type="STRING" id="797114.C475_03569"/>
<feature type="transmembrane region" description="Helical" evidence="6">
    <location>
        <begin position="111"/>
        <end position="133"/>
    </location>
</feature>
<dbReference type="PATRIC" id="fig|797114.5.peg.723"/>
<evidence type="ECO:0000313" key="8">
    <source>
        <dbReference type="EMBL" id="ELZ29264.1"/>
    </source>
</evidence>
<evidence type="ECO:0000256" key="3">
    <source>
        <dbReference type="ARBA" id="ARBA00022989"/>
    </source>
</evidence>
<reference evidence="8 9" key="1">
    <citation type="journal article" date="2014" name="PLoS Genet.">
        <title>Phylogenetically driven sequencing of extremely halophilic archaea reveals strategies for static and dynamic osmo-response.</title>
        <authorList>
            <person name="Becker E.A."/>
            <person name="Seitzer P.M."/>
            <person name="Tritt A."/>
            <person name="Larsen D."/>
            <person name="Krusor M."/>
            <person name="Yao A.I."/>
            <person name="Wu D."/>
            <person name="Madern D."/>
            <person name="Eisen J.A."/>
            <person name="Darling A.E."/>
            <person name="Facciotti M.T."/>
        </authorList>
    </citation>
    <scope>NUCLEOTIDE SEQUENCE [LARGE SCALE GENOMIC DNA]</scope>
    <source>
        <strain evidence="8 9">2-9-1</strain>
    </source>
</reference>
<evidence type="ECO:0000256" key="6">
    <source>
        <dbReference type="SAM" id="Phobius"/>
    </source>
</evidence>
<dbReference type="Proteomes" id="UP000011626">
    <property type="component" value="Unassembled WGS sequence"/>
</dbReference>
<feature type="transmembrane region" description="Helical" evidence="6">
    <location>
        <begin position="291"/>
        <end position="313"/>
    </location>
</feature>
<feature type="domain" description="ABC transmembrane type-2" evidence="7">
    <location>
        <begin position="70"/>
        <end position="316"/>
    </location>
</feature>
<dbReference type="InterPro" id="IPR000412">
    <property type="entry name" value="ABC_2_transport"/>
</dbReference>
<gene>
    <name evidence="8" type="ORF">C475_03569</name>
</gene>
<name>M0D511_9EURY</name>
<keyword evidence="9" id="KW-1185">Reference proteome</keyword>
<dbReference type="eggNOG" id="arCOG01467">
    <property type="taxonomic scope" value="Archaea"/>
</dbReference>
<feature type="region of interest" description="Disordered" evidence="5">
    <location>
        <begin position="1"/>
        <end position="44"/>
    </location>
</feature>
<feature type="transmembrane region" description="Helical" evidence="6">
    <location>
        <begin position="228"/>
        <end position="250"/>
    </location>
</feature>
<sequence length="322" mass="33905">MSDRSADSNHSDRTHTDGGPASEASQTSSERRSDGGTARPTGDRLSGNSFLGDFWVNFVRWNIKAVRNPFVVVGSLVQPIIFLVLFTQVFGQVATGAISGGATGGITYETFLLPAIAMQVSLAAGAGSGIGLVNDMEEGLFEKTLVMPMSRSAMFLGKTAAEILRIVVQIAIILGLGTLLGANVATGLLGAVGIIFIGILFSLWFVALSNIFAVVTKDQESTIIGANLLQFPLLFVSTAFLPLSAMPGWIQTVATFNPITYGVDAARALMLDQDVMTVVEVTRFGGIWDTLVPAVAVLLALDIVMGGIAVYLLNRASSSDVQ</sequence>
<dbReference type="InterPro" id="IPR013525">
    <property type="entry name" value="ABC2_TM"/>
</dbReference>
<feature type="transmembrane region" description="Helical" evidence="6">
    <location>
        <begin position="163"/>
        <end position="182"/>
    </location>
</feature>
<keyword evidence="2 6" id="KW-0812">Transmembrane</keyword>
<dbReference type="GO" id="GO:0140359">
    <property type="term" value="F:ABC-type transporter activity"/>
    <property type="evidence" value="ECO:0007669"/>
    <property type="project" value="InterPro"/>
</dbReference>
<evidence type="ECO:0000256" key="4">
    <source>
        <dbReference type="ARBA" id="ARBA00023136"/>
    </source>
</evidence>
<evidence type="ECO:0000259" key="7">
    <source>
        <dbReference type="PROSITE" id="PS51012"/>
    </source>
</evidence>
<comment type="caution">
    <text evidence="8">The sequence shown here is derived from an EMBL/GenBank/DDBJ whole genome shotgun (WGS) entry which is preliminary data.</text>
</comment>
<dbReference type="AlphaFoldDB" id="M0D511"/>
<dbReference type="PANTHER" id="PTHR43229">
    <property type="entry name" value="NODULATION PROTEIN J"/>
    <property type="match status" value="1"/>
</dbReference>
<accession>M0D511</accession>
<dbReference type="RefSeq" id="WP_006882386.1">
    <property type="nucleotide sequence ID" value="NZ_AOIU01000008.1"/>
</dbReference>
<proteinExistence type="predicted"/>
<feature type="transmembrane region" description="Helical" evidence="6">
    <location>
        <begin position="70"/>
        <end position="91"/>
    </location>
</feature>
<dbReference type="Pfam" id="PF01061">
    <property type="entry name" value="ABC2_membrane"/>
    <property type="match status" value="1"/>
</dbReference>
<keyword evidence="4 6" id="KW-0472">Membrane</keyword>
<dbReference type="PANTHER" id="PTHR43229:SF6">
    <property type="entry name" value="ABC-TYPE MULTIDRUG TRANSPORT SYSTEM, PERMEASE COMPONENT"/>
    <property type="match status" value="1"/>
</dbReference>
<evidence type="ECO:0000256" key="1">
    <source>
        <dbReference type="ARBA" id="ARBA00004141"/>
    </source>
</evidence>
<evidence type="ECO:0000256" key="5">
    <source>
        <dbReference type="SAM" id="MobiDB-lite"/>
    </source>
</evidence>
<dbReference type="GO" id="GO:0043190">
    <property type="term" value="C:ATP-binding cassette (ABC) transporter complex"/>
    <property type="evidence" value="ECO:0007669"/>
    <property type="project" value="InterPro"/>
</dbReference>
<dbReference type="EMBL" id="AOIU01000008">
    <property type="protein sequence ID" value="ELZ29264.1"/>
    <property type="molecule type" value="Genomic_DNA"/>
</dbReference>
<evidence type="ECO:0000256" key="2">
    <source>
        <dbReference type="ARBA" id="ARBA00022692"/>
    </source>
</evidence>
<feature type="compositionally biased region" description="Basic and acidic residues" evidence="5">
    <location>
        <begin position="1"/>
        <end position="16"/>
    </location>
</feature>
<organism evidence="8 9">
    <name type="scientific">Halosimplex carlsbadense 2-9-1</name>
    <dbReference type="NCBI Taxonomy" id="797114"/>
    <lineage>
        <taxon>Archaea</taxon>
        <taxon>Methanobacteriati</taxon>
        <taxon>Methanobacteriota</taxon>
        <taxon>Stenosarchaea group</taxon>
        <taxon>Halobacteria</taxon>
        <taxon>Halobacteriales</taxon>
        <taxon>Haloarculaceae</taxon>
        <taxon>Halosimplex</taxon>
    </lineage>
</organism>
<dbReference type="PROSITE" id="PS51012">
    <property type="entry name" value="ABC_TM2"/>
    <property type="match status" value="1"/>
</dbReference>